<dbReference type="PROSITE" id="PS00028">
    <property type="entry name" value="ZINC_FINGER_C2H2_1"/>
    <property type="match status" value="1"/>
</dbReference>
<dbReference type="GeneID" id="54585949"/>
<proteinExistence type="predicted"/>
<protein>
    <recommendedName>
        <fullName evidence="1">C2H2-type domain-containing protein</fullName>
    </recommendedName>
</protein>
<evidence type="ECO:0000259" key="1">
    <source>
        <dbReference type="PROSITE" id="PS00028"/>
    </source>
</evidence>
<reference evidence="2" key="1">
    <citation type="journal article" date="2020" name="Stud. Mycol.">
        <title>101 Dothideomycetes genomes: a test case for predicting lifestyles and emergence of pathogens.</title>
        <authorList>
            <person name="Haridas S."/>
            <person name="Albert R."/>
            <person name="Binder M."/>
            <person name="Bloem J."/>
            <person name="Labutti K."/>
            <person name="Salamov A."/>
            <person name="Andreopoulos B."/>
            <person name="Baker S."/>
            <person name="Barry K."/>
            <person name="Bills G."/>
            <person name="Bluhm B."/>
            <person name="Cannon C."/>
            <person name="Castanera R."/>
            <person name="Culley D."/>
            <person name="Daum C."/>
            <person name="Ezra D."/>
            <person name="Gonzalez J."/>
            <person name="Henrissat B."/>
            <person name="Kuo A."/>
            <person name="Liang C."/>
            <person name="Lipzen A."/>
            <person name="Lutzoni F."/>
            <person name="Magnuson J."/>
            <person name="Mondo S."/>
            <person name="Nolan M."/>
            <person name="Ohm R."/>
            <person name="Pangilinan J."/>
            <person name="Park H.-J."/>
            <person name="Ramirez L."/>
            <person name="Alfaro M."/>
            <person name="Sun H."/>
            <person name="Tritt A."/>
            <person name="Yoshinaga Y."/>
            <person name="Zwiers L.-H."/>
            <person name="Turgeon B."/>
            <person name="Goodwin S."/>
            <person name="Spatafora J."/>
            <person name="Crous P."/>
            <person name="Grigoriev I."/>
        </authorList>
    </citation>
    <scope>NUCLEOTIDE SEQUENCE</scope>
    <source>
        <strain evidence="2">CBS 122368</strain>
    </source>
</reference>
<dbReference type="AlphaFoldDB" id="A0A6A6IUX4"/>
<evidence type="ECO:0000313" key="3">
    <source>
        <dbReference type="Proteomes" id="UP000800094"/>
    </source>
</evidence>
<dbReference type="Proteomes" id="UP000800094">
    <property type="component" value="Unassembled WGS sequence"/>
</dbReference>
<keyword evidence="3" id="KW-1185">Reference proteome</keyword>
<dbReference type="InterPro" id="IPR013087">
    <property type="entry name" value="Znf_C2H2_type"/>
</dbReference>
<accession>A0A6A6IUX4</accession>
<feature type="domain" description="C2H2-type" evidence="1">
    <location>
        <begin position="9"/>
        <end position="30"/>
    </location>
</feature>
<dbReference type="RefSeq" id="XP_033689190.1">
    <property type="nucleotide sequence ID" value="XM_033832619.1"/>
</dbReference>
<evidence type="ECO:0000313" key="2">
    <source>
        <dbReference type="EMBL" id="KAF2254186.1"/>
    </source>
</evidence>
<dbReference type="Gene3D" id="3.30.160.60">
    <property type="entry name" value="Classic Zinc Finger"/>
    <property type="match status" value="1"/>
</dbReference>
<name>A0A6A6IUX4_9PLEO</name>
<gene>
    <name evidence="2" type="ORF">BU26DRAFT_558905</name>
</gene>
<sequence>MVSEVKYSCTACDDYFDLESDWKVHETNQHFNAQSWICFPCLKKESLALTFPKPEWLAEHLTRHHAGGDHALLEYVTEKGHVASKYGPNFCDGKADWTVFLGTRRLLIPQETLCSIPHSLRHHIFQAFWQKEKDILRCDDEEYKIMFQFLLLEAEMFVDYKMSLKMYRMAAAHQWTDMMEMCRDIIMSSENVTPEELQSIASVALKAADDKLYNFWALKQGRASKLLWMYEE</sequence>
<dbReference type="EMBL" id="ML987190">
    <property type="protein sequence ID" value="KAF2254186.1"/>
    <property type="molecule type" value="Genomic_DNA"/>
</dbReference>
<organism evidence="2 3">
    <name type="scientific">Trematosphaeria pertusa</name>
    <dbReference type="NCBI Taxonomy" id="390896"/>
    <lineage>
        <taxon>Eukaryota</taxon>
        <taxon>Fungi</taxon>
        <taxon>Dikarya</taxon>
        <taxon>Ascomycota</taxon>
        <taxon>Pezizomycotina</taxon>
        <taxon>Dothideomycetes</taxon>
        <taxon>Pleosporomycetidae</taxon>
        <taxon>Pleosporales</taxon>
        <taxon>Massarineae</taxon>
        <taxon>Trematosphaeriaceae</taxon>
        <taxon>Trematosphaeria</taxon>
    </lineage>
</organism>